<evidence type="ECO:0000313" key="2">
    <source>
        <dbReference type="EMBL" id="KAJ8987790.1"/>
    </source>
</evidence>
<reference evidence="2" key="1">
    <citation type="submission" date="2023-01" db="EMBL/GenBank/DDBJ databases">
        <title>Exophiala dermititidis isolated from Cystic Fibrosis Patient.</title>
        <authorList>
            <person name="Kurbessoian T."/>
            <person name="Crocker A."/>
            <person name="Murante D."/>
            <person name="Hogan D.A."/>
            <person name="Stajich J.E."/>
        </authorList>
    </citation>
    <scope>NUCLEOTIDE SEQUENCE</scope>
    <source>
        <strain evidence="2">Ex8</strain>
    </source>
</reference>
<sequence length="132" mass="15261">MSSYLEQVEQLLEDLEARLRATKAILREAREASTYIPRNDLKRSLSEIKETDKMILKERTALAANRVRVKYGMQSQLSHLPMKEGYMKPIKRVGGRDRPSVHWHTGILRNIFREVPPSGREFRGDLQKMPGG</sequence>
<organism evidence="2 3">
    <name type="scientific">Exophiala dermatitidis</name>
    <name type="common">Black yeast-like fungus</name>
    <name type="synonym">Wangiella dermatitidis</name>
    <dbReference type="NCBI Taxonomy" id="5970"/>
    <lineage>
        <taxon>Eukaryota</taxon>
        <taxon>Fungi</taxon>
        <taxon>Dikarya</taxon>
        <taxon>Ascomycota</taxon>
        <taxon>Pezizomycotina</taxon>
        <taxon>Eurotiomycetes</taxon>
        <taxon>Chaetothyriomycetidae</taxon>
        <taxon>Chaetothyriales</taxon>
        <taxon>Herpotrichiellaceae</taxon>
        <taxon>Exophiala</taxon>
    </lineage>
</organism>
<comment type="caution">
    <text evidence="2">The sequence shown here is derived from an EMBL/GenBank/DDBJ whole genome shotgun (WGS) entry which is preliminary data.</text>
</comment>
<keyword evidence="1" id="KW-0175">Coiled coil</keyword>
<evidence type="ECO:0000313" key="3">
    <source>
        <dbReference type="Proteomes" id="UP001161757"/>
    </source>
</evidence>
<accession>A0AAN6EQ45</accession>
<protein>
    <submittedName>
        <fullName evidence="2">Uncharacterized protein</fullName>
    </submittedName>
</protein>
<name>A0AAN6EQ45_EXODE</name>
<dbReference type="AlphaFoldDB" id="A0AAN6EQ45"/>
<proteinExistence type="predicted"/>
<feature type="coiled-coil region" evidence="1">
    <location>
        <begin position="5"/>
        <end position="32"/>
    </location>
</feature>
<gene>
    <name evidence="2" type="ORF">HRR80_9614</name>
</gene>
<dbReference type="Proteomes" id="UP001161757">
    <property type="component" value="Unassembled WGS sequence"/>
</dbReference>
<dbReference type="EMBL" id="JAJGCB010000022">
    <property type="protein sequence ID" value="KAJ8987790.1"/>
    <property type="molecule type" value="Genomic_DNA"/>
</dbReference>
<evidence type="ECO:0000256" key="1">
    <source>
        <dbReference type="SAM" id="Coils"/>
    </source>
</evidence>